<feature type="domain" description="DH" evidence="2">
    <location>
        <begin position="77"/>
        <end position="159"/>
    </location>
</feature>
<dbReference type="GO" id="GO:0005085">
    <property type="term" value="F:guanyl-nucleotide exchange factor activity"/>
    <property type="evidence" value="ECO:0007669"/>
    <property type="project" value="UniProtKB-KW"/>
</dbReference>
<dbReference type="InterPro" id="IPR011993">
    <property type="entry name" value="PH-like_dom_sf"/>
</dbReference>
<dbReference type="InterPro" id="IPR035899">
    <property type="entry name" value="DBL_dom_sf"/>
</dbReference>
<dbReference type="Proteomes" id="UP001501940">
    <property type="component" value="Chromosome 8"/>
</dbReference>
<evidence type="ECO:0000313" key="3">
    <source>
        <dbReference type="Ensembl" id="ENSAOCP00000041698.1"/>
    </source>
</evidence>
<dbReference type="GO" id="GO:0030036">
    <property type="term" value="P:actin cytoskeleton organization"/>
    <property type="evidence" value="ECO:0007669"/>
    <property type="project" value="TreeGrafter"/>
</dbReference>
<dbReference type="Gene3D" id="1.20.900.10">
    <property type="entry name" value="Dbl homology (DH) domain"/>
    <property type="match status" value="2"/>
</dbReference>
<dbReference type="InterPro" id="IPR011047">
    <property type="entry name" value="Quinoprotein_ADH-like_sf"/>
</dbReference>
<dbReference type="FunFam" id="2.30.29.30:FF:000200">
    <property type="entry name" value="Rho guanine nucleotide exchange factor (GEF) 10-like a"/>
    <property type="match status" value="1"/>
</dbReference>
<keyword evidence="4" id="KW-1185">Reference proteome</keyword>
<dbReference type="Pfam" id="PF19056">
    <property type="entry name" value="WD40_2"/>
    <property type="match status" value="1"/>
</dbReference>
<sequence length="941" mass="103699">MGFVTLSLLRPHCYTPVLLTISRFLSVSFSVNKAIVFDGAGEEKDDAGYMDVSVCELKHPPPQLSPMPEGLSSQQVVRRLILSSILQSENSYLDSLKRILQEYQKPLLDPQTLIINPKKVRQIFYRLQEIHQCHSMFQIALACRVAEWDYSEKIGDLFVASDMLKNTPRSHSDRLPLQLALTELETLAEKLNEQKRLADQDTEIQQLVHYGRDRSLNKLLSLDQRQLIQCEVLTEIVYGDKGQVVKSKERKIFLLNDTLICANVNLKGPPDINSLVPVGPKYMVKWCIPLLQTQVVEIGQDSLKCRNSLNVTACASGKVFLGPPRLYHELEELQHDLAVVEEVSLLVGTLHGIYQNLNTTVSQDWCLALQRLIRLKEEEIQNANKCRLRLSVPGKPDKSGRPVSIMVVFNTPSPLSKISWVNRLHLAKIAQRKENTLGWESAEDVGKTKAPFHCPLLTCKLPVLSSGTHTLKLEAALHSPSQSSLLGFCTASTSLPQGYLWVAGQGGNSTLGQVEIFSLNRATPRLVKTVPLRAPVLSLEYVKELCSRTEEKEAEKAQCPPKTGNIICAGLQDGSILVYGSVDTAVQCLLTLVNPDSCPVHCLKHSLSYLFAGLANGKVAVYHKKTGERLWDVDSCRMVALGSEPVSCLLTLQDTVWASCANQVTVIQGANLQTQSFVAHSDPCCNVGHMVRSGGGVWMAFTQSPSIHLFHIETLEALQEVNISTRITHLSPGQVCVSSLLISQGLLWVGTSQGIILTFPVPTLEGIPKITGKGMTSLNAHCGPVDFLVSACSTLASDLLRHNSILSAGEEGDSEAPPSKEEKPSGMLLQYRLHSTCKLPGKLLTAQPELANLRAPPESFEHSPEDGSIYEVSEDPDIWVRGRPLDWGKEGEVRRSKVTSIAIFSGGRGYRRLGQPTSESTYSDSTENTVLVWQVPLTLSQ</sequence>
<evidence type="ECO:0000256" key="1">
    <source>
        <dbReference type="ARBA" id="ARBA00022658"/>
    </source>
</evidence>
<proteinExistence type="predicted"/>
<dbReference type="GO" id="GO:0005829">
    <property type="term" value="C:cytosol"/>
    <property type="evidence" value="ECO:0007669"/>
    <property type="project" value="TreeGrafter"/>
</dbReference>
<organism evidence="3 4">
    <name type="scientific">Amphiprion ocellaris</name>
    <name type="common">Clown anemonefish</name>
    <dbReference type="NCBI Taxonomy" id="80972"/>
    <lineage>
        <taxon>Eukaryota</taxon>
        <taxon>Metazoa</taxon>
        <taxon>Chordata</taxon>
        <taxon>Craniata</taxon>
        <taxon>Vertebrata</taxon>
        <taxon>Euteleostomi</taxon>
        <taxon>Actinopterygii</taxon>
        <taxon>Neopterygii</taxon>
        <taxon>Teleostei</taxon>
        <taxon>Neoteleostei</taxon>
        <taxon>Acanthomorphata</taxon>
        <taxon>Ovalentaria</taxon>
        <taxon>Pomacentridae</taxon>
        <taxon>Amphiprion</taxon>
    </lineage>
</organism>
<dbReference type="InterPro" id="IPR015943">
    <property type="entry name" value="WD40/YVTN_repeat-like_dom_sf"/>
</dbReference>
<dbReference type="AlphaFoldDB" id="A0AAQ5XK09"/>
<name>A0AAQ5XK09_AMPOC</name>
<evidence type="ECO:0000313" key="4">
    <source>
        <dbReference type="Proteomes" id="UP001501940"/>
    </source>
</evidence>
<dbReference type="InterPro" id="IPR000219">
    <property type="entry name" value="DH_dom"/>
</dbReference>
<reference evidence="3" key="3">
    <citation type="submission" date="2025-09" db="UniProtKB">
        <authorList>
            <consortium name="Ensembl"/>
        </authorList>
    </citation>
    <scope>IDENTIFICATION</scope>
</reference>
<protein>
    <recommendedName>
        <fullName evidence="2">DH domain-containing protein</fullName>
    </recommendedName>
</protein>
<dbReference type="Pfam" id="PF00621">
    <property type="entry name" value="RhoGEF"/>
    <property type="match status" value="1"/>
</dbReference>
<accession>A0AAQ5XK09</accession>
<dbReference type="Gene3D" id="2.130.10.10">
    <property type="entry name" value="YVTN repeat-like/Quinoprotein amine dehydrogenase"/>
    <property type="match status" value="1"/>
</dbReference>
<dbReference type="SUPFAM" id="SSF50998">
    <property type="entry name" value="Quinoprotein alcohol dehydrogenase-like"/>
    <property type="match status" value="1"/>
</dbReference>
<dbReference type="SMART" id="SM00325">
    <property type="entry name" value="RhoGEF"/>
    <property type="match status" value="1"/>
</dbReference>
<dbReference type="Pfam" id="PF19057">
    <property type="entry name" value="PH_19"/>
    <property type="match status" value="1"/>
</dbReference>
<dbReference type="Gene3D" id="2.30.29.30">
    <property type="entry name" value="Pleckstrin-homology domain (PH domain)/Phosphotyrosine-binding domain (PTB)"/>
    <property type="match status" value="1"/>
</dbReference>
<dbReference type="SUPFAM" id="SSF50729">
    <property type="entry name" value="PH domain-like"/>
    <property type="match status" value="1"/>
</dbReference>
<dbReference type="GeneTree" id="ENSGT00940000153798"/>
<dbReference type="SUPFAM" id="SSF48065">
    <property type="entry name" value="DBL homology domain (DH-domain)"/>
    <property type="match status" value="1"/>
</dbReference>
<dbReference type="PANTHER" id="PTHR12877">
    <property type="entry name" value="RHO GUANINE NUCLEOTIDE EXCHANGE FACTOR"/>
    <property type="match status" value="1"/>
</dbReference>
<dbReference type="GO" id="GO:0032933">
    <property type="term" value="P:SREBP signaling pathway"/>
    <property type="evidence" value="ECO:0007669"/>
    <property type="project" value="TreeGrafter"/>
</dbReference>
<reference evidence="3" key="2">
    <citation type="submission" date="2025-08" db="UniProtKB">
        <authorList>
            <consortium name="Ensembl"/>
        </authorList>
    </citation>
    <scope>IDENTIFICATION</scope>
</reference>
<dbReference type="PANTHER" id="PTHR12877:SF16">
    <property type="entry name" value="RHO GUANINE NUCLEOTIDE EXCHANGE FACTOR 10-LIKE PROTEIN"/>
    <property type="match status" value="1"/>
</dbReference>
<dbReference type="Ensembl" id="ENSAOCT00000050891.1">
    <property type="protein sequence ID" value="ENSAOCP00000041698.1"/>
    <property type="gene ID" value="ENSAOCG00000005300.2"/>
</dbReference>
<dbReference type="PROSITE" id="PS50010">
    <property type="entry name" value="DH_2"/>
    <property type="match status" value="1"/>
</dbReference>
<dbReference type="GO" id="GO:0051496">
    <property type="term" value="P:positive regulation of stress fiber assembly"/>
    <property type="evidence" value="ECO:0007669"/>
    <property type="project" value="TreeGrafter"/>
</dbReference>
<evidence type="ECO:0000259" key="2">
    <source>
        <dbReference type="PROSITE" id="PS50010"/>
    </source>
</evidence>
<reference evidence="3 4" key="1">
    <citation type="submission" date="2022-01" db="EMBL/GenBank/DDBJ databases">
        <title>A chromosome-scale genome assembly of the false clownfish, Amphiprion ocellaris.</title>
        <authorList>
            <person name="Ryu T."/>
        </authorList>
    </citation>
    <scope>NUCLEOTIDE SEQUENCE [LARGE SCALE GENOMIC DNA]</scope>
</reference>
<dbReference type="InterPro" id="IPR039919">
    <property type="entry name" value="ARHGEF10/ARHGEF17"/>
</dbReference>
<keyword evidence="1" id="KW-0344">Guanine-nucleotide releasing factor</keyword>